<protein>
    <submittedName>
        <fullName evidence="2">Uncharacterized protein</fullName>
    </submittedName>
</protein>
<dbReference type="Proteomes" id="UP001499984">
    <property type="component" value="Unassembled WGS sequence"/>
</dbReference>
<evidence type="ECO:0000313" key="2">
    <source>
        <dbReference type="EMBL" id="GAA4048932.1"/>
    </source>
</evidence>
<dbReference type="EMBL" id="BAAAZY010000007">
    <property type="protein sequence ID" value="GAA4048932.1"/>
    <property type="molecule type" value="Genomic_DNA"/>
</dbReference>
<organism evidence="2 3">
    <name type="scientific">Streptomyces shaanxiensis</name>
    <dbReference type="NCBI Taxonomy" id="653357"/>
    <lineage>
        <taxon>Bacteria</taxon>
        <taxon>Bacillati</taxon>
        <taxon>Actinomycetota</taxon>
        <taxon>Actinomycetes</taxon>
        <taxon>Kitasatosporales</taxon>
        <taxon>Streptomycetaceae</taxon>
        <taxon>Streptomyces</taxon>
    </lineage>
</organism>
<feature type="compositionally biased region" description="Polar residues" evidence="1">
    <location>
        <begin position="28"/>
        <end position="38"/>
    </location>
</feature>
<gene>
    <name evidence="2" type="ORF">GCM10022233_18980</name>
</gene>
<comment type="caution">
    <text evidence="2">The sequence shown here is derived from an EMBL/GenBank/DDBJ whole genome shotgun (WGS) entry which is preliminary data.</text>
</comment>
<reference evidence="3" key="1">
    <citation type="journal article" date="2019" name="Int. J. Syst. Evol. Microbiol.">
        <title>The Global Catalogue of Microorganisms (GCM) 10K type strain sequencing project: providing services to taxonomists for standard genome sequencing and annotation.</title>
        <authorList>
            <consortium name="The Broad Institute Genomics Platform"/>
            <consortium name="The Broad Institute Genome Sequencing Center for Infectious Disease"/>
            <person name="Wu L."/>
            <person name="Ma J."/>
        </authorList>
    </citation>
    <scope>NUCLEOTIDE SEQUENCE [LARGE SCALE GENOMIC DNA]</scope>
    <source>
        <strain evidence="3">JCM 16925</strain>
    </source>
</reference>
<keyword evidence="3" id="KW-1185">Reference proteome</keyword>
<sequence length="82" mass="8810">MGAWIWPMVGRLNSPGCKKDHVDGVSFPMSNASTTQTGPADVHDVQKVSGHGRHRGPVSAHDSETAPRGRHRKPVEETETAA</sequence>
<proteinExistence type="predicted"/>
<name>A0ABP7UP69_9ACTN</name>
<evidence type="ECO:0000256" key="1">
    <source>
        <dbReference type="SAM" id="MobiDB-lite"/>
    </source>
</evidence>
<accession>A0ABP7UP69</accession>
<feature type="region of interest" description="Disordered" evidence="1">
    <location>
        <begin position="28"/>
        <end position="82"/>
    </location>
</feature>
<evidence type="ECO:0000313" key="3">
    <source>
        <dbReference type="Proteomes" id="UP001499984"/>
    </source>
</evidence>